<dbReference type="PANTHER" id="PTHR30273">
    <property type="entry name" value="PERIPLASMIC SIGNAL SENSOR AND SIGMA FACTOR ACTIVATOR FECR-RELATED"/>
    <property type="match status" value="1"/>
</dbReference>
<dbReference type="Pfam" id="PF16220">
    <property type="entry name" value="DUF4880"/>
    <property type="match status" value="1"/>
</dbReference>
<evidence type="ECO:0000313" key="4">
    <source>
        <dbReference type="EMBL" id="VFR59906.1"/>
    </source>
</evidence>
<sequence length="341" mass="37210">MPDIPPALPTFAPLADGACRLSPQVVQQAAEWMARLLDEPGDEVRLACERWRAAHPDHECAWRRLADLARNLSSTRQYADAGLVDGTLARTGMREQRRGIIKLALLVAGAGGLGWQAATSTRPGWQAAHQTRVGERQTLTFADGTRVDLNTDTAIDAKFEGQARDIWLRRGEILVATGHDAQAGPLRVHTESGDILPIGTRFTVRQFHGGDQQGVRVAVLEGAVRLVPREAPAWPAVVHAGQAACFDTRRVQAVEGVDGASAEASWLHGMIVAVRMPLARFAAELGRYRSGLVRCEDGVGQLSVTGAFPVQDTDAALRMLEEVLPVRIRYRTRYWVQIRAA</sequence>
<feature type="domain" description="FecR N-terminal" evidence="2">
    <location>
        <begin position="27"/>
        <end position="67"/>
    </location>
</feature>
<dbReference type="PANTHER" id="PTHR30273:SF2">
    <property type="entry name" value="PROTEIN FECR"/>
    <property type="match status" value="1"/>
</dbReference>
<name>A0A484RIW8_9ZZZZ</name>
<dbReference type="InterPro" id="IPR012373">
    <property type="entry name" value="Ferrdict_sens_TM"/>
</dbReference>
<accession>A0A484RIW8</accession>
<evidence type="ECO:0000259" key="2">
    <source>
        <dbReference type="Pfam" id="PF16220"/>
    </source>
</evidence>
<proteinExistence type="predicted"/>
<dbReference type="EMBL" id="CAADIG010000025">
    <property type="protein sequence ID" value="VFR49170.1"/>
    <property type="molecule type" value="Genomic_DNA"/>
</dbReference>
<dbReference type="Pfam" id="PF04773">
    <property type="entry name" value="FecR"/>
    <property type="match status" value="1"/>
</dbReference>
<dbReference type="AlphaFoldDB" id="A0A484RIW8"/>
<organism evidence="3">
    <name type="scientific">plant metagenome</name>
    <dbReference type="NCBI Taxonomy" id="1297885"/>
    <lineage>
        <taxon>unclassified sequences</taxon>
        <taxon>metagenomes</taxon>
        <taxon>organismal metagenomes</taxon>
    </lineage>
</organism>
<dbReference type="PIRSF" id="PIRSF018266">
    <property type="entry name" value="FecR"/>
    <property type="match status" value="1"/>
</dbReference>
<dbReference type="Gene3D" id="2.60.120.1440">
    <property type="match status" value="1"/>
</dbReference>
<feature type="domain" description="FecR protein" evidence="1">
    <location>
        <begin position="129"/>
        <end position="225"/>
    </location>
</feature>
<evidence type="ECO:0000313" key="3">
    <source>
        <dbReference type="EMBL" id="VFR49170.1"/>
    </source>
</evidence>
<dbReference type="InterPro" id="IPR006860">
    <property type="entry name" value="FecR"/>
</dbReference>
<reference evidence="3" key="1">
    <citation type="submission" date="2019-03" db="EMBL/GenBank/DDBJ databases">
        <authorList>
            <person name="Danneels B."/>
        </authorList>
    </citation>
    <scope>NUCLEOTIDE SEQUENCE</scope>
</reference>
<dbReference type="GO" id="GO:0016989">
    <property type="term" value="F:sigma factor antagonist activity"/>
    <property type="evidence" value="ECO:0007669"/>
    <property type="project" value="TreeGrafter"/>
</dbReference>
<evidence type="ECO:0000259" key="1">
    <source>
        <dbReference type="Pfam" id="PF04773"/>
    </source>
</evidence>
<dbReference type="EMBL" id="CAADID010000007">
    <property type="protein sequence ID" value="VFR59906.1"/>
    <property type="molecule type" value="Genomic_DNA"/>
</dbReference>
<gene>
    <name evidence="3" type="ORF">ANT2_2436</name>
    <name evidence="4" type="ORF">ANT3_2438</name>
</gene>
<dbReference type="InterPro" id="IPR032623">
    <property type="entry name" value="FecR_N"/>
</dbReference>
<protein>
    <submittedName>
        <fullName evidence="3">Fe2+-dicitrate sensor, membrane component</fullName>
    </submittedName>
</protein>